<evidence type="ECO:0000313" key="2">
    <source>
        <dbReference type="Proteomes" id="UP000242972"/>
    </source>
</evidence>
<comment type="caution">
    <text evidence="1">The sequence shown here is derived from an EMBL/GenBank/DDBJ whole genome shotgun (WGS) entry which is preliminary data.</text>
</comment>
<dbReference type="EMBL" id="PXYW01000028">
    <property type="protein sequence ID" value="PSR33032.1"/>
    <property type="molecule type" value="Genomic_DNA"/>
</dbReference>
<gene>
    <name evidence="1" type="ORF">C7B46_11560</name>
</gene>
<sequence length="137" mass="14475">MSEFTVFKVPGQVTAPTLIGTFGYADFAADATYSANMVGDLHRNAKQRSFIISNTLNEAITEVVMYLFDSTQDANNNAAGGMNYTDSGGIGSLGYGQYTSEAAGILAAHFDSVMVNMTMGATAPTAGEVQIYVVEVF</sequence>
<evidence type="ECO:0000313" key="1">
    <source>
        <dbReference type="EMBL" id="PSR33032.1"/>
    </source>
</evidence>
<dbReference type="AlphaFoldDB" id="A0A2T2XF35"/>
<name>A0A2T2XF35_9FIRM</name>
<organism evidence="1 2">
    <name type="scientific">Sulfobacillus benefaciens</name>
    <dbReference type="NCBI Taxonomy" id="453960"/>
    <lineage>
        <taxon>Bacteria</taxon>
        <taxon>Bacillati</taxon>
        <taxon>Bacillota</taxon>
        <taxon>Clostridia</taxon>
        <taxon>Eubacteriales</taxon>
        <taxon>Clostridiales Family XVII. Incertae Sedis</taxon>
        <taxon>Sulfobacillus</taxon>
    </lineage>
</organism>
<dbReference type="Proteomes" id="UP000242972">
    <property type="component" value="Unassembled WGS sequence"/>
</dbReference>
<reference evidence="1 2" key="1">
    <citation type="journal article" date="2014" name="BMC Genomics">
        <title>Comparison of environmental and isolate Sulfobacillus genomes reveals diverse carbon, sulfur, nitrogen, and hydrogen metabolisms.</title>
        <authorList>
            <person name="Justice N.B."/>
            <person name="Norman A."/>
            <person name="Brown C.T."/>
            <person name="Singh A."/>
            <person name="Thomas B.C."/>
            <person name="Banfield J.F."/>
        </authorList>
    </citation>
    <scope>NUCLEOTIDE SEQUENCE [LARGE SCALE GENOMIC DNA]</scope>
    <source>
        <strain evidence="1">AMDSBA4</strain>
    </source>
</reference>
<protein>
    <submittedName>
        <fullName evidence="1">Uncharacterized protein</fullName>
    </submittedName>
</protein>
<proteinExistence type="predicted"/>
<accession>A0A2T2XF35</accession>